<gene>
    <name evidence="2" type="primary">egl1</name>
    <name evidence="2" type="ORF">SNAT2548_LOCUS8893</name>
</gene>
<name>A0A812KN72_9DINO</name>
<accession>A0A812KN72</accession>
<comment type="caution">
    <text evidence="2">The sequence shown here is derived from an EMBL/GenBank/DDBJ whole genome shotgun (WGS) entry which is preliminary data.</text>
</comment>
<dbReference type="EMBL" id="CAJNDS010000669">
    <property type="protein sequence ID" value="CAE7226965.1"/>
    <property type="molecule type" value="Genomic_DNA"/>
</dbReference>
<sequence length="330" mass="35164">MVWAVACVLAAALHAAGASCISGDACDGGENAAMLQGHRQRVAPQSVLSTAKVNRTRRGHTAFKKGLAALQTSQSSSAFQINEDGVWNTYFLPGASITDQRTLEYGINDKYFLMKYDTADSCTAGNFEMLQLAGKTFSATVYLNGAGCGCNVNFFLVAMPASSPGEFGDCYCDANCVGGNCCNEFDLNEMNTHALQVTNHLCGDPASHETCDGNGSPVMKFSPALFGPGNANTIDTEHPFNYSVQFRETDSESVLVTVQQGEKVISNTMANSALSSMWPQLSSGMVLVFDYWESSDMTWLDGASCQAPSYCSGNKAQVSNVHITTNALNA</sequence>
<reference evidence="2" key="1">
    <citation type="submission" date="2021-02" db="EMBL/GenBank/DDBJ databases">
        <authorList>
            <person name="Dougan E. K."/>
            <person name="Rhodes N."/>
            <person name="Thang M."/>
            <person name="Chan C."/>
        </authorList>
    </citation>
    <scope>NUCLEOTIDE SEQUENCE</scope>
</reference>
<dbReference type="AlphaFoldDB" id="A0A812KN72"/>
<organism evidence="2 3">
    <name type="scientific">Symbiodinium natans</name>
    <dbReference type="NCBI Taxonomy" id="878477"/>
    <lineage>
        <taxon>Eukaryota</taxon>
        <taxon>Sar</taxon>
        <taxon>Alveolata</taxon>
        <taxon>Dinophyceae</taxon>
        <taxon>Suessiales</taxon>
        <taxon>Symbiodiniaceae</taxon>
        <taxon>Symbiodinium</taxon>
    </lineage>
</organism>
<evidence type="ECO:0000256" key="1">
    <source>
        <dbReference type="SAM" id="SignalP"/>
    </source>
</evidence>
<dbReference type="Gene3D" id="2.70.100.10">
    <property type="entry name" value="Glycoside hydrolase, family 7, domain"/>
    <property type="match status" value="1"/>
</dbReference>
<dbReference type="Proteomes" id="UP000604046">
    <property type="component" value="Unassembled WGS sequence"/>
</dbReference>
<dbReference type="InterPro" id="IPR013320">
    <property type="entry name" value="ConA-like_dom_sf"/>
</dbReference>
<feature type="chain" id="PRO_5032381319" evidence="1">
    <location>
        <begin position="19"/>
        <end position="330"/>
    </location>
</feature>
<dbReference type="GO" id="GO:0005975">
    <property type="term" value="P:carbohydrate metabolic process"/>
    <property type="evidence" value="ECO:0007669"/>
    <property type="project" value="InterPro"/>
</dbReference>
<evidence type="ECO:0000313" key="3">
    <source>
        <dbReference type="Proteomes" id="UP000604046"/>
    </source>
</evidence>
<evidence type="ECO:0000313" key="2">
    <source>
        <dbReference type="EMBL" id="CAE7226965.1"/>
    </source>
</evidence>
<dbReference type="GO" id="GO:0004553">
    <property type="term" value="F:hydrolase activity, hydrolyzing O-glycosyl compounds"/>
    <property type="evidence" value="ECO:0007669"/>
    <property type="project" value="InterPro"/>
</dbReference>
<proteinExistence type="predicted"/>
<keyword evidence="3" id="KW-1185">Reference proteome</keyword>
<protein>
    <submittedName>
        <fullName evidence="2">Egl1 protein</fullName>
    </submittedName>
</protein>
<dbReference type="OrthoDB" id="425082at2759"/>
<feature type="signal peptide" evidence="1">
    <location>
        <begin position="1"/>
        <end position="18"/>
    </location>
</feature>
<dbReference type="InterPro" id="IPR037019">
    <property type="entry name" value="Glyco_hydro_7_sf"/>
</dbReference>
<keyword evidence="1" id="KW-0732">Signal</keyword>
<dbReference type="SUPFAM" id="SSF49899">
    <property type="entry name" value="Concanavalin A-like lectins/glucanases"/>
    <property type="match status" value="1"/>
</dbReference>